<accession>A0A1W1D689</accession>
<evidence type="ECO:0000313" key="1">
    <source>
        <dbReference type="EMBL" id="SFV76143.1"/>
    </source>
</evidence>
<protein>
    <submittedName>
        <fullName evidence="1">Uncharacterized protein</fullName>
    </submittedName>
</protein>
<sequence>MGSSLNRNQQTNELDRLVNREEVLEICYWYQGEGFGDVYNSPSMNTFLKCNNEAIDDAFLELSEQGFLEPIELDSTLSYKFTASGKKEGGRLFNASFADLQKSSHGECAAGCCDGDDHSACGDGCSL</sequence>
<gene>
    <name evidence="1" type="ORF">MNB_SUP05-10-110</name>
</gene>
<organism evidence="1">
    <name type="scientific">hydrothermal vent metagenome</name>
    <dbReference type="NCBI Taxonomy" id="652676"/>
    <lineage>
        <taxon>unclassified sequences</taxon>
        <taxon>metagenomes</taxon>
        <taxon>ecological metagenomes</taxon>
    </lineage>
</organism>
<name>A0A1W1D689_9ZZZZ</name>
<dbReference type="AlphaFoldDB" id="A0A1W1D689"/>
<dbReference type="EMBL" id="FPHQ01000055">
    <property type="protein sequence ID" value="SFV76143.1"/>
    <property type="molecule type" value="Genomic_DNA"/>
</dbReference>
<proteinExistence type="predicted"/>
<reference evidence="1" key="1">
    <citation type="submission" date="2016-10" db="EMBL/GenBank/DDBJ databases">
        <authorList>
            <person name="de Groot N.N."/>
        </authorList>
    </citation>
    <scope>NUCLEOTIDE SEQUENCE</scope>
</reference>